<dbReference type="Pfam" id="PF17917">
    <property type="entry name" value="RT_RNaseH"/>
    <property type="match status" value="1"/>
</dbReference>
<dbReference type="Gene3D" id="3.10.10.10">
    <property type="entry name" value="HIV Type 1 Reverse Transcriptase, subunit A, domain 1"/>
    <property type="match status" value="1"/>
</dbReference>
<evidence type="ECO:0000256" key="1">
    <source>
        <dbReference type="ARBA" id="ARBA00022679"/>
    </source>
</evidence>
<proteinExistence type="predicted"/>
<keyword evidence="4" id="KW-0255">Endonuclease</keyword>
<evidence type="ECO:0000259" key="7">
    <source>
        <dbReference type="Pfam" id="PF00078"/>
    </source>
</evidence>
<dbReference type="InterPro" id="IPR043502">
    <property type="entry name" value="DNA/RNA_pol_sf"/>
</dbReference>
<dbReference type="PANTHER" id="PTHR37984:SF5">
    <property type="entry name" value="PROTEIN NYNRIN-LIKE"/>
    <property type="match status" value="1"/>
</dbReference>
<dbReference type="CDD" id="cd01647">
    <property type="entry name" value="RT_LTR"/>
    <property type="match status" value="1"/>
</dbReference>
<dbReference type="GO" id="GO:0016787">
    <property type="term" value="F:hydrolase activity"/>
    <property type="evidence" value="ECO:0007669"/>
    <property type="project" value="UniProtKB-KW"/>
</dbReference>
<evidence type="ECO:0000256" key="5">
    <source>
        <dbReference type="ARBA" id="ARBA00022801"/>
    </source>
</evidence>
<feature type="domain" description="Reverse transcriptase" evidence="7">
    <location>
        <begin position="138"/>
        <end position="279"/>
    </location>
</feature>
<dbReference type="InterPro" id="IPR041373">
    <property type="entry name" value="RT_RNaseH"/>
</dbReference>
<evidence type="ECO:0000256" key="3">
    <source>
        <dbReference type="ARBA" id="ARBA00022722"/>
    </source>
</evidence>
<dbReference type="OrthoDB" id="3158924at2759"/>
<protein>
    <submittedName>
        <fullName evidence="9">Transposon Ty3-I Gag-Pol polyprotein</fullName>
    </submittedName>
</protein>
<evidence type="ECO:0000256" key="6">
    <source>
        <dbReference type="ARBA" id="ARBA00022918"/>
    </source>
</evidence>
<feature type="domain" description="Reverse transcriptase RNase H-like" evidence="8">
    <location>
        <begin position="372"/>
        <end position="474"/>
    </location>
</feature>
<dbReference type="AlphaFoldDB" id="A0A1M2V6A4"/>
<dbReference type="CDD" id="cd09274">
    <property type="entry name" value="RNase_HI_RT_Ty3"/>
    <property type="match status" value="1"/>
</dbReference>
<dbReference type="GO" id="GO:0003964">
    <property type="term" value="F:RNA-directed DNA polymerase activity"/>
    <property type="evidence" value="ECO:0007669"/>
    <property type="project" value="UniProtKB-KW"/>
</dbReference>
<dbReference type="SUPFAM" id="SSF56672">
    <property type="entry name" value="DNA/RNA polymerases"/>
    <property type="match status" value="1"/>
</dbReference>
<dbReference type="InterPro" id="IPR043128">
    <property type="entry name" value="Rev_trsase/Diguanyl_cyclase"/>
</dbReference>
<keyword evidence="3" id="KW-0540">Nuclease</keyword>
<keyword evidence="2" id="KW-0548">Nucleotidyltransferase</keyword>
<organism evidence="9 10">
    <name type="scientific">Trametes pubescens</name>
    <name type="common">White-rot fungus</name>
    <dbReference type="NCBI Taxonomy" id="154538"/>
    <lineage>
        <taxon>Eukaryota</taxon>
        <taxon>Fungi</taxon>
        <taxon>Dikarya</taxon>
        <taxon>Basidiomycota</taxon>
        <taxon>Agaricomycotina</taxon>
        <taxon>Agaricomycetes</taxon>
        <taxon>Polyporales</taxon>
        <taxon>Polyporaceae</taxon>
        <taxon>Trametes</taxon>
    </lineage>
</organism>
<evidence type="ECO:0000259" key="8">
    <source>
        <dbReference type="Pfam" id="PF17917"/>
    </source>
</evidence>
<evidence type="ECO:0000313" key="9">
    <source>
        <dbReference type="EMBL" id="OJT03112.1"/>
    </source>
</evidence>
<dbReference type="GO" id="GO:0004519">
    <property type="term" value="F:endonuclease activity"/>
    <property type="evidence" value="ECO:0007669"/>
    <property type="project" value="UniProtKB-KW"/>
</dbReference>
<keyword evidence="10" id="KW-1185">Reference proteome</keyword>
<reference evidence="9 10" key="1">
    <citation type="submission" date="2016-10" db="EMBL/GenBank/DDBJ databases">
        <title>Genome sequence of the basidiomycete white-rot fungus Trametes pubescens.</title>
        <authorList>
            <person name="Makela M.R."/>
            <person name="Granchi Z."/>
            <person name="Peng M."/>
            <person name="De Vries R.P."/>
            <person name="Grigoriev I."/>
            <person name="Riley R."/>
            <person name="Hilden K."/>
        </authorList>
    </citation>
    <scope>NUCLEOTIDE SEQUENCE [LARGE SCALE GENOMIC DNA]</scope>
    <source>
        <strain evidence="9 10">FBCC735</strain>
    </source>
</reference>
<accession>A0A1M2V6A4</accession>
<dbReference type="InterPro" id="IPR000477">
    <property type="entry name" value="RT_dom"/>
</dbReference>
<evidence type="ECO:0000313" key="10">
    <source>
        <dbReference type="Proteomes" id="UP000184267"/>
    </source>
</evidence>
<comment type="caution">
    <text evidence="9">The sequence shown here is derived from an EMBL/GenBank/DDBJ whole genome shotgun (WGS) entry which is preliminary data.</text>
</comment>
<keyword evidence="1" id="KW-0808">Transferase</keyword>
<gene>
    <name evidence="9" type="ORF">TRAPUB_6323</name>
</gene>
<name>A0A1M2V6A4_TRAPU</name>
<dbReference type="Proteomes" id="UP000184267">
    <property type="component" value="Unassembled WGS sequence"/>
</dbReference>
<dbReference type="InterPro" id="IPR050951">
    <property type="entry name" value="Retrovirus_Pol_polyprotein"/>
</dbReference>
<evidence type="ECO:0000256" key="4">
    <source>
        <dbReference type="ARBA" id="ARBA00022759"/>
    </source>
</evidence>
<evidence type="ECO:0000256" key="2">
    <source>
        <dbReference type="ARBA" id="ARBA00022695"/>
    </source>
</evidence>
<dbReference type="STRING" id="154538.A0A1M2V6A4"/>
<dbReference type="OMA" id="AATEDIM"/>
<dbReference type="Pfam" id="PF00078">
    <property type="entry name" value="RVT_1"/>
    <property type="match status" value="1"/>
</dbReference>
<keyword evidence="5" id="KW-0378">Hydrolase</keyword>
<dbReference type="Gene3D" id="3.30.70.270">
    <property type="match status" value="2"/>
</dbReference>
<sequence>MLHSSKGPRRDKYGNEDPYGINELLDKITKEQWEEEQIRRTHVGFVIDEEEEELKVLCERWYAATEDIMRPAPDTLPPFREINHHIPLLDEAKKYCYHLPRCADVVKPELIAKINRYVNAGWWKPVTVTQAVPLLCVAKKNGKLRTVLDARQRNLNMVHDLTPFPDQDQIRMDVARVKYRSKINLSDAYEQICIVAEDVWKTAFAMPYGTFVSEVMQQGDTNTPSTFQRLMTAIFRDCISRFVHVYLDDISVFSNTKEEHEEHLRIVFQKLREAQLFLSCNDKGLHTDMDKMSHIRSWRAPRSYNEVQRFLGLMNYLAHFMPDVTAYTSPLSDMVYNDRPFVWRSLHDKCFESIKALACKVPILKPIDLTLDEPIWLICDTSTYGLGTLYGQGPDWQTCRPAGFLSKKFTSAQQVYRTYEQEALAIMEGLFKWEDKFIGRKLRIVTDHKALEFLEGLDRPNPRQIRWYEFLSHFDKIITYIPGKLNKVADCLSHYHENDTLDDIIKDFDYVNADLRLDPQGEDLPFSRMIEIRATRVLRRSS</sequence>
<dbReference type="EMBL" id="MNAD01001634">
    <property type="protein sequence ID" value="OJT03112.1"/>
    <property type="molecule type" value="Genomic_DNA"/>
</dbReference>
<dbReference type="PANTHER" id="PTHR37984">
    <property type="entry name" value="PROTEIN CBG26694"/>
    <property type="match status" value="1"/>
</dbReference>
<keyword evidence="6" id="KW-0695">RNA-directed DNA polymerase</keyword>